<dbReference type="Gene3D" id="3.30.70.270">
    <property type="match status" value="1"/>
</dbReference>
<evidence type="ECO:0000259" key="4">
    <source>
        <dbReference type="PROSITE" id="PS50887"/>
    </source>
</evidence>
<sequence length="644" mass="72492">MSLNKQMIMFITTMVIILLVGTFWLNMNNTKNFLQEQLQSHAQDTATSLGLSLSSLADPNDISSMETMINAVFDRGYYAHITLNDMDNITLYKRENTKSMEAVPDWFINAIQLEAPSAQALVQTGWIPIGTLDIASHTGYAYIELWKTVRNLLMWFSLAAVFAILIVIYALKIMLKPLKDMEKQAEAIVKKEYLIQEDLPTTIEFRSVVGAMNAMVNKLKTVFERDANTAEKLQKMAYQDSVTELSNRRHFEMIIDSLLDPSEENKPGTILLVRVNELKHLNDQFGYLVGDKLMKALAQQLQINLKHENSIFARLNGTELVAVIPGLNGTLLKTPAENIAVSIIGILSDLQANKADTWLSVAYTDFEPGQSRGPLLANLDFAIEQADKAGKNEAYYYNTNNQTSEQSDQALALIDQAISENRFVLFQQSAYATSRKIHSQELFIRLKDIDGSIRSAAYFMPAVERLNRTQQIDQMVIKLALNHLQLNQDKNLAINLSKSIIEDNIFQAELLNELKNNKPLCPQLSFELPERLITELKGKSWPLVNKLKQQGVNIGIDHFGSRLGNMGYLQDLHPNYVKLDAAFSKAIENDQQTRDYVSGLCELADSLDIDVIAMTVENESQLKAFSELGVKYFQGYHFGAPSAL</sequence>
<dbReference type="InterPro" id="IPR032244">
    <property type="entry name" value="LapD_MoxY_N"/>
</dbReference>
<dbReference type="PROSITE" id="PS50883">
    <property type="entry name" value="EAL"/>
    <property type="match status" value="1"/>
</dbReference>
<dbReference type="InterPro" id="IPR043128">
    <property type="entry name" value="Rev_trsase/Diguanyl_cyclase"/>
</dbReference>
<dbReference type="Pfam" id="PF16448">
    <property type="entry name" value="LapD_MoxY_N"/>
    <property type="match status" value="1"/>
</dbReference>
<feature type="domain" description="GGDEF" evidence="4">
    <location>
        <begin position="266"/>
        <end position="399"/>
    </location>
</feature>
<feature type="transmembrane region" description="Helical" evidence="1">
    <location>
        <begin position="7"/>
        <end position="25"/>
    </location>
</feature>
<gene>
    <name evidence="5" type="ORF">FE785_01145</name>
</gene>
<dbReference type="Pfam" id="PF00990">
    <property type="entry name" value="GGDEF"/>
    <property type="match status" value="1"/>
</dbReference>
<dbReference type="InterPro" id="IPR035919">
    <property type="entry name" value="EAL_sf"/>
</dbReference>
<dbReference type="PROSITE" id="PS50885">
    <property type="entry name" value="HAMP"/>
    <property type="match status" value="1"/>
</dbReference>
<dbReference type="GO" id="GO:0016020">
    <property type="term" value="C:membrane"/>
    <property type="evidence" value="ECO:0007669"/>
    <property type="project" value="InterPro"/>
</dbReference>
<dbReference type="SUPFAM" id="SSF55073">
    <property type="entry name" value="Nucleotide cyclase"/>
    <property type="match status" value="1"/>
</dbReference>
<feature type="domain" description="EAL" evidence="2">
    <location>
        <begin position="407"/>
        <end position="644"/>
    </location>
</feature>
<keyword evidence="1" id="KW-0812">Transmembrane</keyword>
<dbReference type="GO" id="GO:0071111">
    <property type="term" value="F:cyclic-guanylate-specific phosphodiesterase activity"/>
    <property type="evidence" value="ECO:0007669"/>
    <property type="project" value="InterPro"/>
</dbReference>
<keyword evidence="1" id="KW-0472">Membrane</keyword>
<dbReference type="InterPro" id="IPR000160">
    <property type="entry name" value="GGDEF_dom"/>
</dbReference>
<dbReference type="OrthoDB" id="5894408at2"/>
<dbReference type="Proteomes" id="UP000304864">
    <property type="component" value="Chromosome"/>
</dbReference>
<proteinExistence type="predicted"/>
<dbReference type="InterPro" id="IPR050706">
    <property type="entry name" value="Cyclic-di-GMP_PDE-like"/>
</dbReference>
<evidence type="ECO:0000259" key="3">
    <source>
        <dbReference type="PROSITE" id="PS50885"/>
    </source>
</evidence>
<evidence type="ECO:0000313" key="6">
    <source>
        <dbReference type="Proteomes" id="UP000304864"/>
    </source>
</evidence>
<keyword evidence="6" id="KW-1185">Reference proteome</keyword>
<dbReference type="RefSeq" id="WP_138563593.1">
    <property type="nucleotide sequence ID" value="NZ_CP040602.1"/>
</dbReference>
<dbReference type="AlphaFoldDB" id="A0A4P9K386"/>
<dbReference type="PROSITE" id="PS50887">
    <property type="entry name" value="GGDEF"/>
    <property type="match status" value="1"/>
</dbReference>
<dbReference type="Pfam" id="PF00563">
    <property type="entry name" value="EAL"/>
    <property type="match status" value="1"/>
</dbReference>
<dbReference type="GO" id="GO:0007165">
    <property type="term" value="P:signal transduction"/>
    <property type="evidence" value="ECO:0007669"/>
    <property type="project" value="InterPro"/>
</dbReference>
<keyword evidence="1" id="KW-1133">Transmembrane helix</keyword>
<dbReference type="InterPro" id="IPR003660">
    <property type="entry name" value="HAMP_dom"/>
</dbReference>
<name>A0A4P9K386_9GAMM</name>
<dbReference type="SUPFAM" id="SSF141868">
    <property type="entry name" value="EAL domain-like"/>
    <property type="match status" value="1"/>
</dbReference>
<dbReference type="NCBIfam" id="TIGR00254">
    <property type="entry name" value="GGDEF"/>
    <property type="match status" value="1"/>
</dbReference>
<organism evidence="5 6">
    <name type="scientific">Thiomicrorhabdus sediminis</name>
    <dbReference type="NCBI Taxonomy" id="2580412"/>
    <lineage>
        <taxon>Bacteria</taxon>
        <taxon>Pseudomonadati</taxon>
        <taxon>Pseudomonadota</taxon>
        <taxon>Gammaproteobacteria</taxon>
        <taxon>Thiotrichales</taxon>
        <taxon>Piscirickettsiaceae</taxon>
        <taxon>Thiomicrorhabdus</taxon>
    </lineage>
</organism>
<dbReference type="InterPro" id="IPR042461">
    <property type="entry name" value="LapD_MoxY_peri_C"/>
</dbReference>
<dbReference type="EMBL" id="CP040602">
    <property type="protein sequence ID" value="QCU89334.1"/>
    <property type="molecule type" value="Genomic_DNA"/>
</dbReference>
<feature type="domain" description="HAMP" evidence="3">
    <location>
        <begin position="172"/>
        <end position="224"/>
    </location>
</feature>
<dbReference type="CDD" id="cd01948">
    <property type="entry name" value="EAL"/>
    <property type="match status" value="1"/>
</dbReference>
<accession>A0A4P9K386</accession>
<dbReference type="CDD" id="cd01949">
    <property type="entry name" value="GGDEF"/>
    <property type="match status" value="1"/>
</dbReference>
<dbReference type="InterPro" id="IPR001633">
    <property type="entry name" value="EAL_dom"/>
</dbReference>
<reference evidence="5 6" key="1">
    <citation type="submission" date="2019-05" db="EMBL/GenBank/DDBJ databases">
        <title>Thiomicrorhabdus sediminis sp. nov, a novel sulfur-oxidizing bacterium isolated from coastal sediment.</title>
        <authorList>
            <person name="Liu X."/>
        </authorList>
    </citation>
    <scope>NUCLEOTIDE SEQUENCE [LARGE SCALE GENOMIC DNA]</scope>
    <source>
        <strain evidence="5 6">G1</strain>
    </source>
</reference>
<dbReference type="SMART" id="SM00267">
    <property type="entry name" value="GGDEF"/>
    <property type="match status" value="1"/>
</dbReference>
<dbReference type="PANTHER" id="PTHR33121:SF79">
    <property type="entry name" value="CYCLIC DI-GMP PHOSPHODIESTERASE PDED-RELATED"/>
    <property type="match status" value="1"/>
</dbReference>
<dbReference type="Gene3D" id="3.30.110.200">
    <property type="match status" value="1"/>
</dbReference>
<dbReference type="SMART" id="SM00052">
    <property type="entry name" value="EAL"/>
    <property type="match status" value="1"/>
</dbReference>
<evidence type="ECO:0000259" key="2">
    <source>
        <dbReference type="PROSITE" id="PS50883"/>
    </source>
</evidence>
<dbReference type="InterPro" id="IPR029787">
    <property type="entry name" value="Nucleotide_cyclase"/>
</dbReference>
<evidence type="ECO:0000256" key="1">
    <source>
        <dbReference type="SAM" id="Phobius"/>
    </source>
</evidence>
<dbReference type="KEGG" id="thig:FE785_01145"/>
<dbReference type="Gene3D" id="6.20.270.20">
    <property type="entry name" value="LapD/MoxY periplasmic domain"/>
    <property type="match status" value="1"/>
</dbReference>
<dbReference type="Gene3D" id="6.10.340.10">
    <property type="match status" value="1"/>
</dbReference>
<dbReference type="PANTHER" id="PTHR33121">
    <property type="entry name" value="CYCLIC DI-GMP PHOSPHODIESTERASE PDEF"/>
    <property type="match status" value="1"/>
</dbReference>
<dbReference type="Gene3D" id="3.20.20.450">
    <property type="entry name" value="EAL domain"/>
    <property type="match status" value="1"/>
</dbReference>
<protein>
    <submittedName>
        <fullName evidence="5">EAL domain-containing protein</fullName>
    </submittedName>
</protein>
<feature type="transmembrane region" description="Helical" evidence="1">
    <location>
        <begin position="152"/>
        <end position="171"/>
    </location>
</feature>
<evidence type="ECO:0000313" key="5">
    <source>
        <dbReference type="EMBL" id="QCU89334.1"/>
    </source>
</evidence>